<keyword evidence="4" id="KW-1185">Reference proteome</keyword>
<reference evidence="4" key="1">
    <citation type="journal article" date="2019" name="Int. J. Syst. Evol. Microbiol.">
        <title>The Global Catalogue of Microorganisms (GCM) 10K type strain sequencing project: providing services to taxonomists for standard genome sequencing and annotation.</title>
        <authorList>
            <consortium name="The Broad Institute Genomics Platform"/>
            <consortium name="The Broad Institute Genome Sequencing Center for Infectious Disease"/>
            <person name="Wu L."/>
            <person name="Ma J."/>
        </authorList>
    </citation>
    <scope>NUCLEOTIDE SEQUENCE [LARGE SCALE GENOMIC DNA]</scope>
    <source>
        <strain evidence="4">CCUG 62974</strain>
    </source>
</reference>
<evidence type="ECO:0000259" key="2">
    <source>
        <dbReference type="Pfam" id="PF12852"/>
    </source>
</evidence>
<evidence type="ECO:0000313" key="4">
    <source>
        <dbReference type="Proteomes" id="UP001597024"/>
    </source>
</evidence>
<gene>
    <name evidence="3" type="ORF">ACFQ08_44535</name>
</gene>
<evidence type="ECO:0000256" key="1">
    <source>
        <dbReference type="ARBA" id="ARBA00023125"/>
    </source>
</evidence>
<feature type="domain" description="AraC-type transcription regulator ligand-binding" evidence="2">
    <location>
        <begin position="28"/>
        <end position="94"/>
    </location>
</feature>
<name>A0ABW3E833_9ACTN</name>
<dbReference type="Pfam" id="PF12852">
    <property type="entry name" value="Cupin_6"/>
    <property type="match status" value="1"/>
</dbReference>
<proteinExistence type="predicted"/>
<comment type="caution">
    <text evidence="3">The sequence shown here is derived from an EMBL/GenBank/DDBJ whole genome shotgun (WGS) entry which is preliminary data.</text>
</comment>
<evidence type="ECO:0000313" key="3">
    <source>
        <dbReference type="EMBL" id="MFD0891662.1"/>
    </source>
</evidence>
<dbReference type="EMBL" id="JBHTHX010003375">
    <property type="protein sequence ID" value="MFD0891662.1"/>
    <property type="molecule type" value="Genomic_DNA"/>
</dbReference>
<dbReference type="Proteomes" id="UP001597024">
    <property type="component" value="Unassembled WGS sequence"/>
</dbReference>
<dbReference type="InterPro" id="IPR032783">
    <property type="entry name" value="AraC_lig"/>
</dbReference>
<accession>A0ABW3E833</accession>
<protein>
    <submittedName>
        <fullName evidence="3">Cupin domain-containing protein</fullName>
    </submittedName>
</protein>
<feature type="non-terminal residue" evidence="3">
    <location>
        <position position="94"/>
    </location>
</feature>
<keyword evidence="1" id="KW-0238">DNA-binding</keyword>
<organism evidence="3 4">
    <name type="scientific">Streptosporangium algeriense</name>
    <dbReference type="NCBI Taxonomy" id="1682748"/>
    <lineage>
        <taxon>Bacteria</taxon>
        <taxon>Bacillati</taxon>
        <taxon>Actinomycetota</taxon>
        <taxon>Actinomycetes</taxon>
        <taxon>Streptosporangiales</taxon>
        <taxon>Streptosporangiaceae</taxon>
        <taxon>Streptosporangium</taxon>
    </lineage>
</organism>
<sequence>MTRPRNKTGTRRLTVGWPIRMWDRLIMDFLDDYLGGVRARGAVFCRSVVEPPWNVRFTGPVPLGLVTVLTGDAWILMDGSAPEPLRRGDVALIR</sequence>